<dbReference type="InterPro" id="IPR046347">
    <property type="entry name" value="bZIP_sf"/>
</dbReference>
<proteinExistence type="predicted"/>
<evidence type="ECO:0000313" key="1">
    <source>
        <dbReference type="EMBL" id="CAG9860830.1"/>
    </source>
</evidence>
<dbReference type="AlphaFoldDB" id="A0A9N9TSB1"/>
<evidence type="ECO:0000313" key="2">
    <source>
        <dbReference type="Proteomes" id="UP001153712"/>
    </source>
</evidence>
<protein>
    <recommendedName>
        <fullName evidence="3">BZIP domain-containing protein</fullName>
    </recommendedName>
</protein>
<dbReference type="OrthoDB" id="6606299at2759"/>
<gene>
    <name evidence="1" type="ORF">PHYEVI_LOCUS7178</name>
</gene>
<sequence>MVSNIKRMRYVSENLTSSEDESSDQQYFAEVRNGTSSKNNDYLYEPNFQDANLHERRSRKPRCLSKNALLARENRLKKKMYVRKLEQEVSSLKSDNKKLATVVKNQSLFVADLKKEVKYLKSVISNSGDIKNLIRNIHSCAGMSVTSSLDSNLRLTNISVPKNTLTPSESDFITTPDCLLGNDLDFNLNLYEDISNFPSLFPDDISNVMLTPDMSSLKDHNYTSASNEEEDDVGVCLHVSKHNVSLEFCMNCNENAQESRKQL</sequence>
<reference evidence="1" key="1">
    <citation type="submission" date="2022-01" db="EMBL/GenBank/DDBJ databases">
        <authorList>
            <person name="King R."/>
        </authorList>
    </citation>
    <scope>NUCLEOTIDE SEQUENCE</scope>
</reference>
<dbReference type="Gene3D" id="1.20.5.170">
    <property type="match status" value="1"/>
</dbReference>
<dbReference type="EMBL" id="OU900096">
    <property type="protein sequence ID" value="CAG9860830.1"/>
    <property type="molecule type" value="Genomic_DNA"/>
</dbReference>
<organism evidence="1 2">
    <name type="scientific">Phyllotreta striolata</name>
    <name type="common">Striped flea beetle</name>
    <name type="synonym">Crioceris striolata</name>
    <dbReference type="NCBI Taxonomy" id="444603"/>
    <lineage>
        <taxon>Eukaryota</taxon>
        <taxon>Metazoa</taxon>
        <taxon>Ecdysozoa</taxon>
        <taxon>Arthropoda</taxon>
        <taxon>Hexapoda</taxon>
        <taxon>Insecta</taxon>
        <taxon>Pterygota</taxon>
        <taxon>Neoptera</taxon>
        <taxon>Endopterygota</taxon>
        <taxon>Coleoptera</taxon>
        <taxon>Polyphaga</taxon>
        <taxon>Cucujiformia</taxon>
        <taxon>Chrysomeloidea</taxon>
        <taxon>Chrysomelidae</taxon>
        <taxon>Galerucinae</taxon>
        <taxon>Alticini</taxon>
        <taxon>Phyllotreta</taxon>
    </lineage>
</organism>
<keyword evidence="2" id="KW-1185">Reference proteome</keyword>
<accession>A0A9N9TSB1</accession>
<dbReference type="GO" id="GO:0003700">
    <property type="term" value="F:DNA-binding transcription factor activity"/>
    <property type="evidence" value="ECO:0007669"/>
    <property type="project" value="InterPro"/>
</dbReference>
<evidence type="ECO:0008006" key="3">
    <source>
        <dbReference type="Google" id="ProtNLM"/>
    </source>
</evidence>
<dbReference type="SUPFAM" id="SSF57959">
    <property type="entry name" value="Leucine zipper domain"/>
    <property type="match status" value="1"/>
</dbReference>
<dbReference type="Proteomes" id="UP001153712">
    <property type="component" value="Chromosome 3"/>
</dbReference>
<name>A0A9N9TSB1_PHYSR</name>